<reference evidence="2" key="1">
    <citation type="thesis" date="2020" institute="ProQuest LLC" country="789 East Eisenhower Parkway, Ann Arbor, MI, USA">
        <title>Comparative Genomics and Chromosome Evolution.</title>
        <authorList>
            <person name="Mudd A.B."/>
        </authorList>
    </citation>
    <scope>NUCLEOTIDE SEQUENCE</scope>
    <source>
        <strain evidence="2">237g6f4</strain>
        <tissue evidence="2">Blood</tissue>
    </source>
</reference>
<dbReference type="EMBL" id="WNYA01001073">
    <property type="protein sequence ID" value="KAG8546451.1"/>
    <property type="molecule type" value="Genomic_DNA"/>
</dbReference>
<dbReference type="SUPFAM" id="SSF54001">
    <property type="entry name" value="Cysteine proteinases"/>
    <property type="match status" value="1"/>
</dbReference>
<evidence type="ECO:0000313" key="3">
    <source>
        <dbReference type="Proteomes" id="UP000824782"/>
    </source>
</evidence>
<accession>A0AAV6ZB73</accession>
<proteinExistence type="predicted"/>
<gene>
    <name evidence="2" type="ORF">GDO81_018879</name>
</gene>
<evidence type="ECO:0000259" key="1">
    <source>
        <dbReference type="SMART" id="SM00460"/>
    </source>
</evidence>
<dbReference type="InterPro" id="IPR002931">
    <property type="entry name" value="Transglutaminase-like"/>
</dbReference>
<feature type="domain" description="Transglutaminase-like" evidence="1">
    <location>
        <begin position="57"/>
        <end position="126"/>
    </location>
</feature>
<sequence>MGSGIVSVPEIVQTITARSRSDIEKLRAIWIWLCHNISYDVEGFLGNSEKLYKTEDVVEKKRGVCAGYAGLCRDMCSEAGIRCREITGCSRGADSCDSAGFHRTKSNHMWNVVELEGAWYHLDACWGAGTVDLQQRIFIPRHEDFFFLTDPEDFIETHWPDDPSWQLLESTVSFEDFEEKIFKTSEFFRLRLFIISPTVFHLTTEDGEVKVSLGCCDPREYSYKIYKLLDNSRVLVEKNFGVLTIQEASMTLRVFPPSHGLYELMIFARPLDAGYAYKWVCSYQIDCPQPKTSLKLPENPYHFWGLNHKAKDYGVISYNSGEDLISSEKSSLKVTFKTCRPLVATFQLAHPELSEAFSKKCLASQIEDNQLGCCLLLPFHGYYRLSLFVKDFGMENFQNAANIFIKCNNPINHNELFPPNLSVHCGPGTNSRLHGLTSPSHTSPIITTTTGRCNITFHTLWDLNFYPVLEGGKVVSGLSSLDRHCFLTHLDHKISLTVHLPESGHYKLSIFTRRQVMEEAQDFYHACDYVIDCYSTQRLLPFPKVYSAWGHGCALLQPRVGLLPVESWEIFRVKIPGVCKVLVIGPVKTELQLTKNRIWEGKVFTGTAGSVLKIAVKVSPDSSTMDIVMSFKTQQDGLDTSG</sequence>
<name>A0AAV6ZB73_ENGPU</name>
<dbReference type="PANTHER" id="PTHR46333">
    <property type="entry name" value="CYTOKINESIS PROTEIN 3"/>
    <property type="match status" value="1"/>
</dbReference>
<dbReference type="InterPro" id="IPR056564">
    <property type="entry name" value="Ig-like_KY"/>
</dbReference>
<dbReference type="PANTHER" id="PTHR46333:SF4">
    <property type="entry name" value="TRANSGLUTAMINASE-LIKE DOMAIN-CONTAINING PROTEIN"/>
    <property type="match status" value="1"/>
</dbReference>
<keyword evidence="3" id="KW-1185">Reference proteome</keyword>
<protein>
    <recommendedName>
        <fullName evidence="1">Transglutaminase-like domain-containing protein</fullName>
    </recommendedName>
</protein>
<dbReference type="Pfam" id="PF23265">
    <property type="entry name" value="Ig-like_KY"/>
    <property type="match status" value="3"/>
</dbReference>
<dbReference type="SMART" id="SM00460">
    <property type="entry name" value="TGc"/>
    <property type="match status" value="1"/>
</dbReference>
<dbReference type="InterPro" id="IPR038765">
    <property type="entry name" value="Papain-like_cys_pep_sf"/>
</dbReference>
<evidence type="ECO:0000313" key="2">
    <source>
        <dbReference type="EMBL" id="KAG8546451.1"/>
    </source>
</evidence>
<dbReference type="Gene3D" id="3.10.620.30">
    <property type="match status" value="1"/>
</dbReference>
<dbReference type="GO" id="GO:0005737">
    <property type="term" value="C:cytoplasm"/>
    <property type="evidence" value="ECO:0007669"/>
    <property type="project" value="TreeGrafter"/>
</dbReference>
<dbReference type="Proteomes" id="UP000824782">
    <property type="component" value="Unassembled WGS sequence"/>
</dbReference>
<comment type="caution">
    <text evidence="2">The sequence shown here is derived from an EMBL/GenBank/DDBJ whole genome shotgun (WGS) entry which is preliminary data.</text>
</comment>
<dbReference type="AlphaFoldDB" id="A0AAV6ZB73"/>
<dbReference type="InterPro" id="IPR052557">
    <property type="entry name" value="CAP/Cytokinesis_protein"/>
</dbReference>
<dbReference type="Pfam" id="PF01841">
    <property type="entry name" value="Transglut_core"/>
    <property type="match status" value="1"/>
</dbReference>
<organism evidence="2 3">
    <name type="scientific">Engystomops pustulosus</name>
    <name type="common">Tungara frog</name>
    <name type="synonym">Physalaemus pustulosus</name>
    <dbReference type="NCBI Taxonomy" id="76066"/>
    <lineage>
        <taxon>Eukaryota</taxon>
        <taxon>Metazoa</taxon>
        <taxon>Chordata</taxon>
        <taxon>Craniata</taxon>
        <taxon>Vertebrata</taxon>
        <taxon>Euteleostomi</taxon>
        <taxon>Amphibia</taxon>
        <taxon>Batrachia</taxon>
        <taxon>Anura</taxon>
        <taxon>Neobatrachia</taxon>
        <taxon>Hyloidea</taxon>
        <taxon>Leptodactylidae</taxon>
        <taxon>Leiuperinae</taxon>
        <taxon>Engystomops</taxon>
    </lineage>
</organism>